<evidence type="ECO:0000256" key="11">
    <source>
        <dbReference type="ARBA" id="ARBA00045736"/>
    </source>
</evidence>
<protein>
    <recommendedName>
        <fullName evidence="4">Capsular polysaccharide biosynthesis protein CpsC</fullName>
    </recommendedName>
</protein>
<feature type="transmembrane region" description="Helical" evidence="12">
    <location>
        <begin position="54"/>
        <end position="71"/>
    </location>
</feature>
<dbReference type="InterPro" id="IPR050445">
    <property type="entry name" value="Bact_polysacc_biosynth/exp"/>
</dbReference>
<sequence length="254" mass="28393">MVRLGEKPLNRFLIGNPKHKNYWQFIRITDKGGPKLLNEQLFIAKLIKNLQQKLIIVLLIIIVSIGGTFLLKTQIQKPAYTSEGRILVNLQAKQTGQGLSTDDLKTNIQLMNTYSEIIKSSKMIKLVRQEVKIKHLSIEDIQKRTNVTSNNNSLIIDINYTSEHAHQTALVSAAMVKVVKHEIPKLFPNVAISIIEQSSEPQRASAVESIVMAGLIGLLVSLLYVVTISLGNQKIDFKADLTSLGITYLGRQKI</sequence>
<organism evidence="14 15">
    <name type="scientific">Latilactobacillus graminis</name>
    <dbReference type="NCBI Taxonomy" id="60519"/>
    <lineage>
        <taxon>Bacteria</taxon>
        <taxon>Bacillati</taxon>
        <taxon>Bacillota</taxon>
        <taxon>Bacilli</taxon>
        <taxon>Lactobacillales</taxon>
        <taxon>Lactobacillaceae</taxon>
        <taxon>Latilactobacillus</taxon>
    </lineage>
</organism>
<comment type="subcellular location">
    <subcellularLocation>
        <location evidence="1">Cell membrane</location>
        <topology evidence="1">Multi-pass membrane protein</topology>
    </subcellularLocation>
</comment>
<evidence type="ECO:0000256" key="12">
    <source>
        <dbReference type="SAM" id="Phobius"/>
    </source>
</evidence>
<evidence type="ECO:0000256" key="10">
    <source>
        <dbReference type="ARBA" id="ARBA00023169"/>
    </source>
</evidence>
<evidence type="ECO:0000256" key="8">
    <source>
        <dbReference type="ARBA" id="ARBA00022989"/>
    </source>
</evidence>
<keyword evidence="8 12" id="KW-1133">Transmembrane helix</keyword>
<reference evidence="14 15" key="1">
    <citation type="submission" date="2019-10" db="EMBL/GenBank/DDBJ databases">
        <title>Genome sequencing of Lactobacillus graminis.</title>
        <authorList>
            <person name="Kim K."/>
        </authorList>
    </citation>
    <scope>NUCLEOTIDE SEQUENCE [LARGE SCALE GENOMIC DNA]</scope>
    <source>
        <strain evidence="14 15">LG542</strain>
    </source>
</reference>
<dbReference type="EMBL" id="CP045007">
    <property type="protein sequence ID" value="QFP79329.1"/>
    <property type="molecule type" value="Genomic_DNA"/>
</dbReference>
<dbReference type="Pfam" id="PF02706">
    <property type="entry name" value="Wzz"/>
    <property type="match status" value="1"/>
</dbReference>
<dbReference type="InterPro" id="IPR003856">
    <property type="entry name" value="LPS_length_determ_N"/>
</dbReference>
<keyword evidence="5" id="KW-1003">Cell membrane</keyword>
<comment type="pathway">
    <text evidence="2">Capsule biogenesis; capsule polysaccharide biosynthesis.</text>
</comment>
<evidence type="ECO:0000256" key="6">
    <source>
        <dbReference type="ARBA" id="ARBA00022692"/>
    </source>
</evidence>
<accession>A0ABX6C8J5</accession>
<keyword evidence="10" id="KW-0270">Exopolysaccharide synthesis</keyword>
<evidence type="ECO:0000313" key="14">
    <source>
        <dbReference type="EMBL" id="QFP79329.1"/>
    </source>
</evidence>
<feature type="domain" description="Polysaccharide chain length determinant N-terminal" evidence="13">
    <location>
        <begin position="44"/>
        <end position="130"/>
    </location>
</feature>
<proteinExistence type="inferred from homology"/>
<feature type="transmembrane region" description="Helical" evidence="12">
    <location>
        <begin position="210"/>
        <end position="231"/>
    </location>
</feature>
<evidence type="ECO:0000256" key="7">
    <source>
        <dbReference type="ARBA" id="ARBA00022903"/>
    </source>
</evidence>
<dbReference type="PANTHER" id="PTHR32309:SF13">
    <property type="entry name" value="FERRIC ENTEROBACTIN TRANSPORT PROTEIN FEPE"/>
    <property type="match status" value="1"/>
</dbReference>
<evidence type="ECO:0000256" key="3">
    <source>
        <dbReference type="ARBA" id="ARBA00006683"/>
    </source>
</evidence>
<keyword evidence="6 12" id="KW-0812">Transmembrane</keyword>
<evidence type="ECO:0000256" key="4">
    <source>
        <dbReference type="ARBA" id="ARBA00020739"/>
    </source>
</evidence>
<comment type="similarity">
    <text evidence="3">Belongs to the CpsC/CapA family.</text>
</comment>
<evidence type="ECO:0000313" key="15">
    <source>
        <dbReference type="Proteomes" id="UP000326334"/>
    </source>
</evidence>
<evidence type="ECO:0000256" key="5">
    <source>
        <dbReference type="ARBA" id="ARBA00022475"/>
    </source>
</evidence>
<comment type="function">
    <text evidence="11">Required for CpsD phosphorylation. Involved in the regulation of capsular polysaccharide biosynthesis. May be part of a complex that directs the coordinated polymerization and export to the cell surface of the capsular polysaccharide.</text>
</comment>
<evidence type="ECO:0000256" key="1">
    <source>
        <dbReference type="ARBA" id="ARBA00004651"/>
    </source>
</evidence>
<name>A0ABX6C8J5_9LACO</name>
<keyword evidence="7" id="KW-0972">Capsule biogenesis/degradation</keyword>
<evidence type="ECO:0000259" key="13">
    <source>
        <dbReference type="Pfam" id="PF02706"/>
    </source>
</evidence>
<keyword evidence="9 12" id="KW-0472">Membrane</keyword>
<evidence type="ECO:0000256" key="2">
    <source>
        <dbReference type="ARBA" id="ARBA00005132"/>
    </source>
</evidence>
<gene>
    <name evidence="14" type="ORF">LG542_03385</name>
</gene>
<keyword evidence="15" id="KW-1185">Reference proteome</keyword>
<evidence type="ECO:0000256" key="9">
    <source>
        <dbReference type="ARBA" id="ARBA00023136"/>
    </source>
</evidence>
<dbReference type="Proteomes" id="UP000326334">
    <property type="component" value="Chromosome"/>
</dbReference>
<dbReference type="PANTHER" id="PTHR32309">
    <property type="entry name" value="TYROSINE-PROTEIN KINASE"/>
    <property type="match status" value="1"/>
</dbReference>